<name>A0A158KP38_9BURK</name>
<evidence type="ECO:0000256" key="1">
    <source>
        <dbReference type="SAM" id="MobiDB-lite"/>
    </source>
</evidence>
<reference evidence="2" key="1">
    <citation type="submission" date="2016-01" db="EMBL/GenBank/DDBJ databases">
        <authorList>
            <person name="Peeters C."/>
        </authorList>
    </citation>
    <scope>NUCLEOTIDE SEQUENCE [LARGE SCALE GENOMIC DNA]</scope>
    <source>
        <strain evidence="2">LMG 22937</strain>
    </source>
</reference>
<evidence type="ECO:0000313" key="2">
    <source>
        <dbReference type="EMBL" id="SAL82892.1"/>
    </source>
</evidence>
<feature type="region of interest" description="Disordered" evidence="1">
    <location>
        <begin position="55"/>
        <end position="78"/>
    </location>
</feature>
<dbReference type="Proteomes" id="UP000054925">
    <property type="component" value="Unassembled WGS sequence"/>
</dbReference>
<dbReference type="AlphaFoldDB" id="A0A158KP38"/>
<accession>A0A158KP38</accession>
<proteinExistence type="predicted"/>
<organism evidence="2 3">
    <name type="scientific">Caballeronia terrestris</name>
    <dbReference type="NCBI Taxonomy" id="1226301"/>
    <lineage>
        <taxon>Bacteria</taxon>
        <taxon>Pseudomonadati</taxon>
        <taxon>Pseudomonadota</taxon>
        <taxon>Betaproteobacteria</taxon>
        <taxon>Burkholderiales</taxon>
        <taxon>Burkholderiaceae</taxon>
        <taxon>Caballeronia</taxon>
    </lineage>
</organism>
<dbReference type="EMBL" id="FCOL02000085">
    <property type="protein sequence ID" value="SAL82892.1"/>
    <property type="molecule type" value="Genomic_DNA"/>
</dbReference>
<comment type="caution">
    <text evidence="2">The sequence shown here is derived from an EMBL/GenBank/DDBJ whole genome shotgun (WGS) entry which is preliminary data.</text>
</comment>
<sequence length="78" mass="8549">MPSATRTAWCHYTMRPQTASVRLTGRTLQEEWSASCDALGLFHSIRKVAMTDAPAFSSGVGNRQGTDRGRNSRTVYAA</sequence>
<evidence type="ECO:0000313" key="3">
    <source>
        <dbReference type="Proteomes" id="UP000054925"/>
    </source>
</evidence>
<gene>
    <name evidence="2" type="ORF">AWB67_06254</name>
</gene>
<keyword evidence="3" id="KW-1185">Reference proteome</keyword>
<protein>
    <submittedName>
        <fullName evidence="2">Uncharacterized protein</fullName>
    </submittedName>
</protein>